<dbReference type="EMBL" id="BSXT01003356">
    <property type="protein sequence ID" value="GMF53777.1"/>
    <property type="molecule type" value="Genomic_DNA"/>
</dbReference>
<dbReference type="InterPro" id="IPR051320">
    <property type="entry name" value="Viral_Replic_Matur_Polypro"/>
</dbReference>
<dbReference type="InterPro" id="IPR043502">
    <property type="entry name" value="DNA/RNA_pol_sf"/>
</dbReference>
<name>A0A9W6Y726_9STRA</name>
<protein>
    <submittedName>
        <fullName evidence="2">Unnamed protein product</fullName>
    </submittedName>
</protein>
<dbReference type="Gene3D" id="3.30.70.270">
    <property type="match status" value="2"/>
</dbReference>
<gene>
    <name evidence="2" type="ORF">Pfra01_002230200</name>
</gene>
<dbReference type="PANTHER" id="PTHR33064">
    <property type="entry name" value="POL PROTEIN"/>
    <property type="match status" value="1"/>
</dbReference>
<dbReference type="PANTHER" id="PTHR33064:SF37">
    <property type="entry name" value="RIBONUCLEASE H"/>
    <property type="match status" value="1"/>
</dbReference>
<evidence type="ECO:0000313" key="3">
    <source>
        <dbReference type="Proteomes" id="UP001165121"/>
    </source>
</evidence>
<sequence length="840" mass="93140">MRIVPALRTTGQLCHRECRQTQVARRPPGPLRAEKFKLGGPPTLTGLDEAGLPQSTEPVAEAKYIFAYVGKAGRPERVWTDGNDGIKMDGIDGELDYSKEESRARISNDGATRLRKGAIGMTKTIKLLPGERLGRWSAQKFDRQIRMRALVMGALRLKWQASRDVQIGVQGIGKDKVGTSTRAWVKITLGWEVTYEFEVWMMGHHAGVDLILGTDFMIPAGIRLDLYNALAKLPDEVVVPLINFLNSADDPKGGLQITDGPTETICSPGRVTAEFRARRKQPAESTHELWVRRTRDWIPIVVLNKHGKVARVLLTNTKLSMTWCPAHFPVLSWAPHGILHPEGFVRLSSAKYRYWQVLAYETAIDKDLLGKERQLYDEWIERQPPAVELLETSDGLVGPVVSLTRDEDGSSRVLASAVNSAESAENDLVAPRVEKRGNPPDRGRQTGEISDDMLDGDPEKNLHLSYLLAAELDNDERGEGEPGRHDDVYERVPNALAQEDYAHELAFLPDLTDLIPTQIDYSEDNVVCSAHSAEASADSTTSPAGTSQAPQETLRTAEGAAESWADRILEQSAGLPHRYCTQDERGGHPPMHRLQIGERYYSDDGICNDAGQRLAHRVGCVPMVLFVGHRKWILGSNDDSSSSADLGFSESDPMQDFIDSPAADIFNTGEPDRSSWVSVFERRSFVDDICFGGRAFEECLDTLDRLLKRFAECRISVSFPKSIFVQPKVDFLSHKVTPEGIQADPKKMAAIAELPFPTTKIGMQAFLGALNYYGRFIRILAVYGAILYQIKEDDFAPGGDLTAAKAAFAELKTKVVEAPILRHFDSGKMFTSCSLPMRGR</sequence>
<feature type="compositionally biased region" description="Polar residues" evidence="1">
    <location>
        <begin position="537"/>
        <end position="554"/>
    </location>
</feature>
<dbReference type="SUPFAM" id="SSF56672">
    <property type="entry name" value="DNA/RNA polymerases"/>
    <property type="match status" value="1"/>
</dbReference>
<proteinExistence type="predicted"/>
<feature type="compositionally biased region" description="Basic and acidic residues" evidence="1">
    <location>
        <begin position="432"/>
        <end position="445"/>
    </location>
</feature>
<dbReference type="AlphaFoldDB" id="A0A9W6Y726"/>
<dbReference type="InterPro" id="IPR043128">
    <property type="entry name" value="Rev_trsase/Diguanyl_cyclase"/>
</dbReference>
<evidence type="ECO:0000313" key="2">
    <source>
        <dbReference type="EMBL" id="GMF53777.1"/>
    </source>
</evidence>
<feature type="region of interest" description="Disordered" evidence="1">
    <location>
        <begin position="431"/>
        <end position="458"/>
    </location>
</feature>
<keyword evidence="3" id="KW-1185">Reference proteome</keyword>
<reference evidence="2" key="1">
    <citation type="submission" date="2023-04" db="EMBL/GenBank/DDBJ databases">
        <title>Phytophthora fragariaefolia NBRC 109709.</title>
        <authorList>
            <person name="Ichikawa N."/>
            <person name="Sato H."/>
            <person name="Tonouchi N."/>
        </authorList>
    </citation>
    <scope>NUCLEOTIDE SEQUENCE</scope>
    <source>
        <strain evidence="2">NBRC 109709</strain>
    </source>
</reference>
<organism evidence="2 3">
    <name type="scientific">Phytophthora fragariaefolia</name>
    <dbReference type="NCBI Taxonomy" id="1490495"/>
    <lineage>
        <taxon>Eukaryota</taxon>
        <taxon>Sar</taxon>
        <taxon>Stramenopiles</taxon>
        <taxon>Oomycota</taxon>
        <taxon>Peronosporomycetes</taxon>
        <taxon>Peronosporales</taxon>
        <taxon>Peronosporaceae</taxon>
        <taxon>Phytophthora</taxon>
    </lineage>
</organism>
<evidence type="ECO:0000256" key="1">
    <source>
        <dbReference type="SAM" id="MobiDB-lite"/>
    </source>
</evidence>
<accession>A0A9W6Y726</accession>
<dbReference type="OrthoDB" id="145786at2759"/>
<feature type="region of interest" description="Disordered" evidence="1">
    <location>
        <begin position="532"/>
        <end position="560"/>
    </location>
</feature>
<comment type="caution">
    <text evidence="2">The sequence shown here is derived from an EMBL/GenBank/DDBJ whole genome shotgun (WGS) entry which is preliminary data.</text>
</comment>
<dbReference type="Proteomes" id="UP001165121">
    <property type="component" value="Unassembled WGS sequence"/>
</dbReference>